<dbReference type="Proteomes" id="UP000618754">
    <property type="component" value="Unassembled WGS sequence"/>
</dbReference>
<evidence type="ECO:0000259" key="8">
    <source>
        <dbReference type="Pfam" id="PF14322"/>
    </source>
</evidence>
<dbReference type="CDD" id="cd08977">
    <property type="entry name" value="SusD"/>
    <property type="match status" value="1"/>
</dbReference>
<gene>
    <name evidence="9" type="ORF">IDJ75_16095</name>
</gene>
<dbReference type="InterPro" id="IPR011990">
    <property type="entry name" value="TPR-like_helical_dom_sf"/>
</dbReference>
<protein>
    <submittedName>
        <fullName evidence="9">RagB/SusD family nutrient uptake outer membrane protein</fullName>
    </submittedName>
</protein>
<evidence type="ECO:0000313" key="9">
    <source>
        <dbReference type="EMBL" id="MBD1386806.1"/>
    </source>
</evidence>
<dbReference type="SUPFAM" id="SSF48452">
    <property type="entry name" value="TPR-like"/>
    <property type="match status" value="1"/>
</dbReference>
<dbReference type="InterPro" id="IPR012944">
    <property type="entry name" value="SusD_RagB_dom"/>
</dbReference>
<name>A0ABR7X8F6_9SPHI</name>
<feature type="domain" description="RagB/SusD" evidence="7">
    <location>
        <begin position="311"/>
        <end position="577"/>
    </location>
</feature>
<evidence type="ECO:0000256" key="2">
    <source>
        <dbReference type="ARBA" id="ARBA00006275"/>
    </source>
</evidence>
<reference evidence="9 10" key="1">
    <citation type="submission" date="2020-09" db="EMBL/GenBank/DDBJ databases">
        <title>Novel species of Mucilaginibacter isolated from a glacier on the Tibetan Plateau.</title>
        <authorList>
            <person name="Liu Q."/>
            <person name="Xin Y.-H."/>
        </authorList>
    </citation>
    <scope>NUCLEOTIDE SEQUENCE [LARGE SCALE GENOMIC DNA]</scope>
    <source>
        <strain evidence="9 10">CGMCC 1.13878</strain>
    </source>
</reference>
<dbReference type="InterPro" id="IPR033985">
    <property type="entry name" value="SusD-like_N"/>
</dbReference>
<evidence type="ECO:0000256" key="1">
    <source>
        <dbReference type="ARBA" id="ARBA00004442"/>
    </source>
</evidence>
<keyword evidence="10" id="KW-1185">Reference proteome</keyword>
<accession>A0ABR7X8F6</accession>
<comment type="subcellular location">
    <subcellularLocation>
        <location evidence="1">Cell outer membrane</location>
    </subcellularLocation>
</comment>
<evidence type="ECO:0000256" key="5">
    <source>
        <dbReference type="ARBA" id="ARBA00023237"/>
    </source>
</evidence>
<dbReference type="EMBL" id="JACWMW010000003">
    <property type="protein sequence ID" value="MBD1386806.1"/>
    <property type="molecule type" value="Genomic_DNA"/>
</dbReference>
<dbReference type="RefSeq" id="WP_191176630.1">
    <property type="nucleotide sequence ID" value="NZ_JACWMW010000003.1"/>
</dbReference>
<keyword evidence="5" id="KW-0998">Cell outer membrane</keyword>
<comment type="similarity">
    <text evidence="2">Belongs to the SusD family.</text>
</comment>
<evidence type="ECO:0000256" key="6">
    <source>
        <dbReference type="SAM" id="SignalP"/>
    </source>
</evidence>
<feature type="domain" description="SusD-like N-terminal" evidence="8">
    <location>
        <begin position="44"/>
        <end position="223"/>
    </location>
</feature>
<evidence type="ECO:0000313" key="10">
    <source>
        <dbReference type="Proteomes" id="UP000618754"/>
    </source>
</evidence>
<organism evidence="9 10">
    <name type="scientific">Mucilaginibacter rigui</name>
    <dbReference type="NCBI Taxonomy" id="534635"/>
    <lineage>
        <taxon>Bacteria</taxon>
        <taxon>Pseudomonadati</taxon>
        <taxon>Bacteroidota</taxon>
        <taxon>Sphingobacteriia</taxon>
        <taxon>Sphingobacteriales</taxon>
        <taxon>Sphingobacteriaceae</taxon>
        <taxon>Mucilaginibacter</taxon>
    </lineage>
</organism>
<keyword evidence="3 6" id="KW-0732">Signal</keyword>
<comment type="caution">
    <text evidence="9">The sequence shown here is derived from an EMBL/GenBank/DDBJ whole genome shotgun (WGS) entry which is preliminary data.</text>
</comment>
<dbReference type="Pfam" id="PF07980">
    <property type="entry name" value="SusD_RagB"/>
    <property type="match status" value="1"/>
</dbReference>
<proteinExistence type="inferred from homology"/>
<keyword evidence="4" id="KW-0472">Membrane</keyword>
<dbReference type="Gene3D" id="1.25.40.390">
    <property type="match status" value="1"/>
</dbReference>
<evidence type="ECO:0000259" key="7">
    <source>
        <dbReference type="Pfam" id="PF07980"/>
    </source>
</evidence>
<feature type="chain" id="PRO_5045872504" evidence="6">
    <location>
        <begin position="20"/>
        <end position="577"/>
    </location>
</feature>
<feature type="signal peptide" evidence="6">
    <location>
        <begin position="1"/>
        <end position="19"/>
    </location>
</feature>
<dbReference type="PROSITE" id="PS51257">
    <property type="entry name" value="PROKAR_LIPOPROTEIN"/>
    <property type="match status" value="1"/>
</dbReference>
<evidence type="ECO:0000256" key="3">
    <source>
        <dbReference type="ARBA" id="ARBA00022729"/>
    </source>
</evidence>
<dbReference type="Pfam" id="PF14322">
    <property type="entry name" value="SusD-like_3"/>
    <property type="match status" value="1"/>
</dbReference>
<sequence length="577" mass="64172">MRKLYILSFFCAAATILFSCKKDGFLGQTQTTDLTEEAVFKDSVNTTAFLTNIYLKVGFSESATRFGNGGLDVASDEAEPYDNSEITTIGFANGSVDANTVSGDAYNTCYTNIRAVNVLFKHLPQTPLRDVTKTEIKAEARFLRAWYYSILLKHYGGVPLIGDTVYNYTDKIPAQRASYKDCVDYIISECNKAAADLPFTQVGLLFGRASKGACLALKMRVLLYAASPLFNDDNTVPGPTPLSIATDKVKPLVGYTDFKKERWEEAEKVADTLIKSGAYQLYIDNATSPGFGFQYGFTIRPSLENIWQVTRPSNQDLENAYDPPSRGGHGGGFPYQELVDAFPMADGKDIHDPTSSYNANSPYDNRDPRLAYTVNRDQSKLITANSLTPTAINIYTVNGQGTGVDAIYAGTKTGYYGNKMLDPKAVPNSFNQTARCIPLIRYAEVLLSYAEAVNEFEGPAKAYEPIEQIRMRAGLSNYKLPLGLNQVEMRKIIQNERRLELAFEGHRFWDVRRWKIAPQAFTQQMTGLEVQRNSAGAIENLKRVNVRKHGFKTALYLWPLPTSEVAKSPLTLQNPGY</sequence>
<evidence type="ECO:0000256" key="4">
    <source>
        <dbReference type="ARBA" id="ARBA00023136"/>
    </source>
</evidence>